<gene>
    <name evidence="1" type="ORF">J2Z44_003496</name>
</gene>
<name>A0ABS4K788_9CLOT</name>
<comment type="caution">
    <text evidence="1">The sequence shown here is derived from an EMBL/GenBank/DDBJ whole genome shotgun (WGS) entry which is preliminary data.</text>
</comment>
<dbReference type="RefSeq" id="WP_021282921.1">
    <property type="nucleotide sequence ID" value="NZ_JAGGLL010000034.1"/>
</dbReference>
<evidence type="ECO:0000313" key="2">
    <source>
        <dbReference type="Proteomes" id="UP001519308"/>
    </source>
</evidence>
<sequence length="121" mass="14096">MDLITLEKRRLLRYSLLFQLYRDFFTYGYEVCVSIDYVVPEDCRIEIIAALFFLNYQRWIFFNIEKDKTVSAYILGRGIEEIEDYLIDAGQLVISTLFDGLLIPVNENKKESGDVTNGSST</sequence>
<reference evidence="1 2" key="1">
    <citation type="submission" date="2021-03" db="EMBL/GenBank/DDBJ databases">
        <title>Genomic Encyclopedia of Type Strains, Phase IV (KMG-IV): sequencing the most valuable type-strain genomes for metagenomic binning, comparative biology and taxonomic classification.</title>
        <authorList>
            <person name="Goeker M."/>
        </authorList>
    </citation>
    <scope>NUCLEOTIDE SEQUENCE [LARGE SCALE GENOMIC DNA]</scope>
    <source>
        <strain evidence="1 2">DSM 28650</strain>
    </source>
</reference>
<dbReference type="Proteomes" id="UP001519308">
    <property type="component" value="Unassembled WGS sequence"/>
</dbReference>
<proteinExistence type="predicted"/>
<accession>A0ABS4K788</accession>
<evidence type="ECO:0000313" key="1">
    <source>
        <dbReference type="EMBL" id="MBP2023657.1"/>
    </source>
</evidence>
<protein>
    <submittedName>
        <fullName evidence="1">Uncharacterized protein</fullName>
    </submittedName>
</protein>
<dbReference type="EMBL" id="JAGGLL010000034">
    <property type="protein sequence ID" value="MBP2023657.1"/>
    <property type="molecule type" value="Genomic_DNA"/>
</dbReference>
<keyword evidence="2" id="KW-1185">Reference proteome</keyword>
<organism evidence="1 2">
    <name type="scientific">Clostridium punense</name>
    <dbReference type="NCBI Taxonomy" id="1054297"/>
    <lineage>
        <taxon>Bacteria</taxon>
        <taxon>Bacillati</taxon>
        <taxon>Bacillota</taxon>
        <taxon>Clostridia</taxon>
        <taxon>Eubacteriales</taxon>
        <taxon>Clostridiaceae</taxon>
        <taxon>Clostridium</taxon>
    </lineage>
</organism>